<reference evidence="2" key="1">
    <citation type="submission" date="2020-04" db="EMBL/GenBank/DDBJ databases">
        <authorList>
            <person name="Chiriac C."/>
            <person name="Salcher M."/>
            <person name="Ghai R."/>
            <person name="Kavagutti S V."/>
        </authorList>
    </citation>
    <scope>NUCLEOTIDE SEQUENCE</scope>
</reference>
<dbReference type="EMBL" id="LR796242">
    <property type="protein sequence ID" value="CAB4130564.1"/>
    <property type="molecule type" value="Genomic_DNA"/>
</dbReference>
<sequence>MSSKFQRVIAEKAAPTAPERPIMRPELREDDPRARAAARAAQIRNDNGGMDEGTDEFYIPKDIIPDGWTYEWKRHTIWNQEDPAYTVQLAREGWEPVPASRHPQMMPSNWDKASIERKGMILMERPKEISEEVRRIEQRRAREQVRIKEAQLAGTPEGTLDRVSPKISKTFDMPIPEDL</sequence>
<accession>A0A6J5L7U1</accession>
<evidence type="ECO:0000256" key="1">
    <source>
        <dbReference type="SAM" id="MobiDB-lite"/>
    </source>
</evidence>
<protein>
    <submittedName>
        <fullName evidence="2">Uncharacterized protein</fullName>
    </submittedName>
</protein>
<feature type="compositionally biased region" description="Basic and acidic residues" evidence="1">
    <location>
        <begin position="21"/>
        <end position="34"/>
    </location>
</feature>
<name>A0A6J5L7U1_9CAUD</name>
<feature type="region of interest" description="Disordered" evidence="1">
    <location>
        <begin position="1"/>
        <end position="56"/>
    </location>
</feature>
<organism evidence="2">
    <name type="scientific">uncultured Caudovirales phage</name>
    <dbReference type="NCBI Taxonomy" id="2100421"/>
    <lineage>
        <taxon>Viruses</taxon>
        <taxon>Duplodnaviria</taxon>
        <taxon>Heunggongvirae</taxon>
        <taxon>Uroviricota</taxon>
        <taxon>Caudoviricetes</taxon>
        <taxon>Peduoviridae</taxon>
        <taxon>Maltschvirus</taxon>
        <taxon>Maltschvirus maltsch</taxon>
    </lineage>
</organism>
<feature type="region of interest" description="Disordered" evidence="1">
    <location>
        <begin position="150"/>
        <end position="179"/>
    </location>
</feature>
<gene>
    <name evidence="2" type="ORF">UFOVP120_12</name>
</gene>
<proteinExistence type="predicted"/>
<evidence type="ECO:0000313" key="2">
    <source>
        <dbReference type="EMBL" id="CAB4130564.1"/>
    </source>
</evidence>